<evidence type="ECO:0000259" key="2">
    <source>
        <dbReference type="Pfam" id="PF13439"/>
    </source>
</evidence>
<sequence>MRIFYVTNARLPTEKAHGLATVKLASAFAALGHEVTIFHPFRRNPLRGDIYAHYGVARNFRIITIPAIDFLWLGFGERLFFPIQLFSFSVSAALWLFFRYGFGGRLRDTVIFSHDHVPLFFLSPLSKKIFYDIHDYPRPALLYRRVLSRAIGLSVQTRWKVEALGREFGIPAEKIVYWPNGTDAERFDIPLSASEARAKLGLPQDRKIVLYAGSLQRWKGVDTLVRATGLLPREILVCIVGGDTREIRAFETRNSKPETRNLVFVGQKPWAEIPVWLKAADVLVLPNTGREDISRFHTSPMKLFEYMASSRPIVASDIPSIREIVDETMVFFAKPDDPRSFADAVQRAFSNPAEAARRAERSRQEVRKYTWGARAKKILGNLRDRER</sequence>
<feature type="transmembrane region" description="Helical" evidence="1">
    <location>
        <begin position="79"/>
        <end position="98"/>
    </location>
</feature>
<dbReference type="Pfam" id="PF13692">
    <property type="entry name" value="Glyco_trans_1_4"/>
    <property type="match status" value="1"/>
</dbReference>
<dbReference type="CDD" id="cd03794">
    <property type="entry name" value="GT4_WbuB-like"/>
    <property type="match status" value="1"/>
</dbReference>
<protein>
    <recommendedName>
        <fullName evidence="2">Glycosyltransferase subfamily 4-like N-terminal domain-containing protein</fullName>
    </recommendedName>
</protein>
<keyword evidence="1" id="KW-1133">Transmembrane helix</keyword>
<dbReference type="Pfam" id="PF13439">
    <property type="entry name" value="Glyco_transf_4"/>
    <property type="match status" value="1"/>
</dbReference>
<keyword evidence="1" id="KW-0812">Transmembrane</keyword>
<evidence type="ECO:0000313" key="3">
    <source>
        <dbReference type="EMBL" id="OHA09510.1"/>
    </source>
</evidence>
<evidence type="ECO:0000256" key="1">
    <source>
        <dbReference type="SAM" id="Phobius"/>
    </source>
</evidence>
<proteinExistence type="predicted"/>
<dbReference type="EMBL" id="MHQS01000001">
    <property type="protein sequence ID" value="OHA09510.1"/>
    <property type="molecule type" value="Genomic_DNA"/>
</dbReference>
<dbReference type="PANTHER" id="PTHR12526:SF622">
    <property type="entry name" value="GLYCOSYLTRANSFERASE (GROUP I)"/>
    <property type="match status" value="1"/>
</dbReference>
<dbReference type="STRING" id="1802280.A3B37_00800"/>
<dbReference type="SUPFAM" id="SSF53756">
    <property type="entry name" value="UDP-Glycosyltransferase/glycogen phosphorylase"/>
    <property type="match status" value="1"/>
</dbReference>
<dbReference type="Proteomes" id="UP000176705">
    <property type="component" value="Unassembled WGS sequence"/>
</dbReference>
<evidence type="ECO:0000313" key="4">
    <source>
        <dbReference type="Proteomes" id="UP000176705"/>
    </source>
</evidence>
<organism evidence="3 4">
    <name type="scientific">Candidatus Sungbacteria bacterium RIFCSPLOWO2_01_FULL_59_16</name>
    <dbReference type="NCBI Taxonomy" id="1802280"/>
    <lineage>
        <taxon>Bacteria</taxon>
        <taxon>Candidatus Sungiibacteriota</taxon>
    </lineage>
</organism>
<reference evidence="3 4" key="1">
    <citation type="journal article" date="2016" name="Nat. Commun.">
        <title>Thousands of microbial genomes shed light on interconnected biogeochemical processes in an aquifer system.</title>
        <authorList>
            <person name="Anantharaman K."/>
            <person name="Brown C.T."/>
            <person name="Hug L.A."/>
            <person name="Sharon I."/>
            <person name="Castelle C.J."/>
            <person name="Probst A.J."/>
            <person name="Thomas B.C."/>
            <person name="Singh A."/>
            <person name="Wilkins M.J."/>
            <person name="Karaoz U."/>
            <person name="Brodie E.L."/>
            <person name="Williams K.H."/>
            <person name="Hubbard S.S."/>
            <person name="Banfield J.F."/>
        </authorList>
    </citation>
    <scope>NUCLEOTIDE SEQUENCE [LARGE SCALE GENOMIC DNA]</scope>
</reference>
<keyword evidence="1" id="KW-0472">Membrane</keyword>
<name>A0A1G2LD30_9BACT</name>
<dbReference type="AlphaFoldDB" id="A0A1G2LD30"/>
<comment type="caution">
    <text evidence="3">The sequence shown here is derived from an EMBL/GenBank/DDBJ whole genome shotgun (WGS) entry which is preliminary data.</text>
</comment>
<accession>A0A1G2LD30</accession>
<feature type="domain" description="Glycosyltransferase subfamily 4-like N-terminal" evidence="2">
    <location>
        <begin position="22"/>
        <end position="186"/>
    </location>
</feature>
<dbReference type="GO" id="GO:0016757">
    <property type="term" value="F:glycosyltransferase activity"/>
    <property type="evidence" value="ECO:0007669"/>
    <property type="project" value="InterPro"/>
</dbReference>
<dbReference type="InterPro" id="IPR028098">
    <property type="entry name" value="Glyco_trans_4-like_N"/>
</dbReference>
<gene>
    <name evidence="3" type="ORF">A3B37_00800</name>
</gene>
<dbReference type="PANTHER" id="PTHR12526">
    <property type="entry name" value="GLYCOSYLTRANSFERASE"/>
    <property type="match status" value="1"/>
</dbReference>
<dbReference type="Gene3D" id="3.40.50.2000">
    <property type="entry name" value="Glycogen Phosphorylase B"/>
    <property type="match status" value="2"/>
</dbReference>